<evidence type="ECO:0000313" key="2">
    <source>
        <dbReference type="Proteomes" id="UP001580928"/>
    </source>
</evidence>
<protein>
    <submittedName>
        <fullName evidence="1">GAF domain-containing protein</fullName>
    </submittedName>
</protein>
<accession>A0ABV5CHN3</accession>
<gene>
    <name evidence="1" type="ORF">WKR92_13545</name>
</gene>
<proteinExistence type="predicted"/>
<reference evidence="1 2" key="1">
    <citation type="submission" date="2024-04" db="EMBL/GenBank/DDBJ databases">
        <title>Albibacterium profundi sp. nov., isolated from sediment of the Challenger Deep of Mariana Trench.</title>
        <authorList>
            <person name="Wang Y."/>
        </authorList>
    </citation>
    <scope>NUCLEOTIDE SEQUENCE [LARGE SCALE GENOMIC DNA]</scope>
    <source>
        <strain evidence="1 2">RHL897</strain>
    </source>
</reference>
<dbReference type="RefSeq" id="WP_375558382.1">
    <property type="nucleotide sequence ID" value="NZ_JBBVGT010000003.1"/>
</dbReference>
<organism evidence="1 2">
    <name type="scientific">Albibacterium profundi</name>
    <dbReference type="NCBI Taxonomy" id="3134906"/>
    <lineage>
        <taxon>Bacteria</taxon>
        <taxon>Pseudomonadati</taxon>
        <taxon>Bacteroidota</taxon>
        <taxon>Sphingobacteriia</taxon>
        <taxon>Sphingobacteriales</taxon>
        <taxon>Sphingobacteriaceae</taxon>
        <taxon>Albibacterium</taxon>
    </lineage>
</organism>
<sequence length="789" mass="91673">MKLNIFNFIEKKKAHLSKAEIKISFDSFIEYLRKRTESTKALNTSFLKEVLHKLEDAIERNGEVELGNLEKFEDELSDIYKCLTSPIADETETFWALAMPFGQCLFYGTDPFYDLLKERYCDVNDMLGPNGDMLKSDDSYNRLLYSLILEKLYGFKFNQKHEIIRSLPDTKTGLLTYYRVNIDSRFIDVELHEELPDLNYNEFKDHSSDSFNWKDLQERLPLQNFIFKGFSILTVDDVTISQSLEDIKNLIIHGKEKDSIYEQLTLSLKRIVGHPDVEFGIVPFLKINERIVFEPSTQRNSIILDLLRNSEIPPERIDNLIDQYLISPEILFFNTGKLPTHDDENVSNLFRGLVVSNIKSYALLPVYHNSEPVGALEIYTKQENLLDENLLVKLSDVPPLLGQILRDNAVDFEGNIDDIIKEKFTSLQPAVQWKFNEKAWEYKKRIIPEQPKPIIEDIKFEHVYPLYGAIDIRNSTIERNAAASADLSIQLNLLHDTLLKLRDCIDIAFLEELIHVCENWLEKVESEMLSSIELTISDFLNKDVPETLRYFKTHEPNAKEIIRAYEDALLPETGEVFKNRRSLESSIRLINTAVNSYLEMFNDEIQGTYPCYFEKFRSDGVEYDIYIGQSIAPKKPFNILYLKNIRLWQLTSMAAIGKVTYSLIDQMETPLQTTQLIFVNSSPIDISFRIDERRFDVEGAYNIRYEMVKKRIDKVCIKGTNERLTQPGKIALVYFSPKEIREFRNSISYLQKKGMLLNDLEDLELEELQGVNGLRALRVGIQLEPSKQD</sequence>
<evidence type="ECO:0000313" key="1">
    <source>
        <dbReference type="EMBL" id="MFB5946853.1"/>
    </source>
</evidence>
<name>A0ABV5CHN3_9SPHI</name>
<dbReference type="Proteomes" id="UP001580928">
    <property type="component" value="Unassembled WGS sequence"/>
</dbReference>
<dbReference type="EMBL" id="JBBVGT010000003">
    <property type="protein sequence ID" value="MFB5946853.1"/>
    <property type="molecule type" value="Genomic_DNA"/>
</dbReference>
<keyword evidence="2" id="KW-1185">Reference proteome</keyword>
<comment type="caution">
    <text evidence="1">The sequence shown here is derived from an EMBL/GenBank/DDBJ whole genome shotgun (WGS) entry which is preliminary data.</text>
</comment>